<evidence type="ECO:0000256" key="8">
    <source>
        <dbReference type="ARBA" id="ARBA00022833"/>
    </source>
</evidence>
<protein>
    <recommendedName>
        <fullName evidence="12">tRNA:m(4)X modification enzyme TRM13</fullName>
        <ecNumber evidence="12">2.1.1.225</ecNumber>
    </recommendedName>
</protein>
<dbReference type="KEGG" id="dya:Dyak_GE10212"/>
<dbReference type="GO" id="GO:0008270">
    <property type="term" value="F:zinc ion binding"/>
    <property type="evidence" value="ECO:0007669"/>
    <property type="project" value="UniProtKB-KW"/>
</dbReference>
<dbReference type="Pfam" id="PF11722">
    <property type="entry name" value="zf-TRM13_CCCH"/>
    <property type="match status" value="1"/>
</dbReference>
<dbReference type="PROSITE" id="PS51800">
    <property type="entry name" value="ZF_CHHC_U11_48K"/>
    <property type="match status" value="1"/>
</dbReference>
<evidence type="ECO:0000256" key="13">
    <source>
        <dbReference type="SAM" id="MobiDB-lite"/>
    </source>
</evidence>
<evidence type="ECO:0000256" key="6">
    <source>
        <dbReference type="ARBA" id="ARBA00022723"/>
    </source>
</evidence>
<evidence type="ECO:0000256" key="1">
    <source>
        <dbReference type="ARBA" id="ARBA00005265"/>
    </source>
</evidence>
<dbReference type="PANTHER" id="PTHR12998">
    <property type="entry name" value="TRNA:M(4)X MODIFICATION ENZYME TRM13 HOMOLOG"/>
    <property type="match status" value="1"/>
</dbReference>
<keyword evidence="5 12" id="KW-0819">tRNA processing</keyword>
<reference evidence="15 16" key="2">
    <citation type="journal article" date="2007" name="PLoS Biol.">
        <title>Principles of genome evolution in the Drosophila melanogaster species group.</title>
        <authorList>
            <person name="Ranz J.M."/>
            <person name="Maurin D."/>
            <person name="Chan Y.S."/>
            <person name="von Grotthuss M."/>
            <person name="Hillier L.W."/>
            <person name="Roote J."/>
            <person name="Ashburner M."/>
            <person name="Bergman C.M."/>
        </authorList>
    </citation>
    <scope>NUCLEOTIDE SEQUENCE [LARGE SCALE GENOMIC DNA]</scope>
    <source>
        <strain evidence="16">Tai18E2 / Tucson 14021-0261.01</strain>
    </source>
</reference>
<dbReference type="AlphaFoldDB" id="B4PVQ2"/>
<dbReference type="eggNOG" id="KOG2811">
    <property type="taxonomic scope" value="Eukaryota"/>
</dbReference>
<dbReference type="PANTHER" id="PTHR12998:SF0">
    <property type="entry name" value="TRNA:M(4)X MODIFICATION ENZYME TRM13 HOMOLOG"/>
    <property type="match status" value="1"/>
</dbReference>
<dbReference type="Proteomes" id="UP000002282">
    <property type="component" value="Chromosome 3R"/>
</dbReference>
<keyword evidence="2 12" id="KW-0489">Methyltransferase</keyword>
<accession>B4PVQ2</accession>
<comment type="catalytic activity">
    <reaction evidence="10 12">
        <text>cytidine(4) in tRNA(Gly)(GCC) + S-adenosyl-L-methionine = 2'-O-methylcytidine(4) in tRNA(Gly)(GCC) + S-adenosyl-L-homocysteine + H(+)</text>
        <dbReference type="Rhea" id="RHEA:43192"/>
        <dbReference type="Rhea" id="RHEA-COMP:10399"/>
        <dbReference type="Rhea" id="RHEA-COMP:10400"/>
        <dbReference type="ChEBI" id="CHEBI:15378"/>
        <dbReference type="ChEBI" id="CHEBI:57856"/>
        <dbReference type="ChEBI" id="CHEBI:59789"/>
        <dbReference type="ChEBI" id="CHEBI:74495"/>
        <dbReference type="ChEBI" id="CHEBI:82748"/>
        <dbReference type="EC" id="2.1.1.225"/>
    </reaction>
</comment>
<evidence type="ECO:0000313" key="16">
    <source>
        <dbReference type="Proteomes" id="UP000002282"/>
    </source>
</evidence>
<evidence type="ECO:0000256" key="2">
    <source>
        <dbReference type="ARBA" id="ARBA00022603"/>
    </source>
</evidence>
<comment type="catalytic activity">
    <reaction evidence="11 12">
        <text>adenosine(4) in tRNA(His) + S-adenosyl-L-methionine = 2'-O-methyladenosine(4) in tRNA(His) + S-adenosyl-L-homocysteine + H(+)</text>
        <dbReference type="Rhea" id="RHEA:43196"/>
        <dbReference type="Rhea" id="RHEA-COMP:10401"/>
        <dbReference type="Rhea" id="RHEA-COMP:10402"/>
        <dbReference type="ChEBI" id="CHEBI:15378"/>
        <dbReference type="ChEBI" id="CHEBI:57856"/>
        <dbReference type="ChEBI" id="CHEBI:59789"/>
        <dbReference type="ChEBI" id="CHEBI:74411"/>
        <dbReference type="ChEBI" id="CHEBI:74477"/>
        <dbReference type="EC" id="2.1.1.225"/>
    </reaction>
</comment>
<evidence type="ECO:0000256" key="11">
    <source>
        <dbReference type="ARBA" id="ARBA00049393"/>
    </source>
</evidence>
<comment type="similarity">
    <text evidence="1 12">Belongs to the methyltransferase TRM13 family.</text>
</comment>
<dbReference type="InterPro" id="IPR007871">
    <property type="entry name" value="Methyltransferase_TRM13"/>
</dbReference>
<keyword evidence="4 12" id="KW-0949">S-adenosyl-L-methionine</keyword>
<keyword evidence="7 12" id="KW-0863">Zinc-finger</keyword>
<feature type="region of interest" description="Disordered" evidence="13">
    <location>
        <begin position="44"/>
        <end position="65"/>
    </location>
</feature>
<evidence type="ECO:0000256" key="7">
    <source>
        <dbReference type="ARBA" id="ARBA00022771"/>
    </source>
</evidence>
<evidence type="ECO:0000256" key="9">
    <source>
        <dbReference type="ARBA" id="ARBA00048165"/>
    </source>
</evidence>
<dbReference type="EMBL" id="CM000160">
    <property type="protein sequence ID" value="EDW97861.2"/>
    <property type="molecule type" value="Genomic_DNA"/>
</dbReference>
<feature type="domain" description="CHHC U11-48K-type" evidence="14">
    <location>
        <begin position="69"/>
        <end position="96"/>
    </location>
</feature>
<organism evidence="15 16">
    <name type="scientific">Drosophila yakuba</name>
    <name type="common">Fruit fly</name>
    <dbReference type="NCBI Taxonomy" id="7245"/>
    <lineage>
        <taxon>Eukaryota</taxon>
        <taxon>Metazoa</taxon>
        <taxon>Ecdysozoa</taxon>
        <taxon>Arthropoda</taxon>
        <taxon>Hexapoda</taxon>
        <taxon>Insecta</taxon>
        <taxon>Pterygota</taxon>
        <taxon>Neoptera</taxon>
        <taxon>Endopterygota</taxon>
        <taxon>Diptera</taxon>
        <taxon>Brachycera</taxon>
        <taxon>Muscomorpha</taxon>
        <taxon>Ephydroidea</taxon>
        <taxon>Drosophilidae</taxon>
        <taxon>Drosophila</taxon>
        <taxon>Sophophora</taxon>
    </lineage>
</organism>
<dbReference type="InterPro" id="IPR039044">
    <property type="entry name" value="Trm13"/>
</dbReference>
<evidence type="ECO:0000256" key="10">
    <source>
        <dbReference type="ARBA" id="ARBA00048635"/>
    </source>
</evidence>
<keyword evidence="6 12" id="KW-0479">Metal-binding</keyword>
<gene>
    <name evidence="15" type="primary">Dyak\GE10212</name>
    <name evidence="15" type="synonym">dyak_GLEANR_10157</name>
    <name evidence="15" type="synonym">GE10212</name>
    <name evidence="15" type="ORF">Dyak_GE10212</name>
</gene>
<reference evidence="15 16" key="1">
    <citation type="journal article" date="2007" name="Nature">
        <title>Evolution of genes and genomes on the Drosophila phylogeny.</title>
        <authorList>
            <consortium name="Drosophila 12 Genomes Consortium"/>
            <person name="Clark A.G."/>
            <person name="Eisen M.B."/>
            <person name="Smith D.R."/>
            <person name="Bergman C.M."/>
            <person name="Oliver B."/>
            <person name="Markow T.A."/>
            <person name="Kaufman T.C."/>
            <person name="Kellis M."/>
            <person name="Gelbart W."/>
            <person name="Iyer V.N."/>
            <person name="Pollard D.A."/>
            <person name="Sackton T.B."/>
            <person name="Larracuente A.M."/>
            <person name="Singh N.D."/>
            <person name="Abad J.P."/>
            <person name="Abt D.N."/>
            <person name="Adryan B."/>
            <person name="Aguade M."/>
            <person name="Akashi H."/>
            <person name="Anderson W.W."/>
            <person name="Aquadro C.F."/>
            <person name="Ardell D.H."/>
            <person name="Arguello R."/>
            <person name="Artieri C.G."/>
            <person name="Barbash D.A."/>
            <person name="Barker D."/>
            <person name="Barsanti P."/>
            <person name="Batterham P."/>
            <person name="Batzoglou S."/>
            <person name="Begun D."/>
            <person name="Bhutkar A."/>
            <person name="Blanco E."/>
            <person name="Bosak S.A."/>
            <person name="Bradley R.K."/>
            <person name="Brand A.D."/>
            <person name="Brent M.R."/>
            <person name="Brooks A.N."/>
            <person name="Brown R.H."/>
            <person name="Butlin R.K."/>
            <person name="Caggese C."/>
            <person name="Calvi B.R."/>
            <person name="Bernardo de Carvalho A."/>
            <person name="Caspi A."/>
            <person name="Castrezana S."/>
            <person name="Celniker S.E."/>
            <person name="Chang J.L."/>
            <person name="Chapple C."/>
            <person name="Chatterji S."/>
            <person name="Chinwalla A."/>
            <person name="Civetta A."/>
            <person name="Clifton S.W."/>
            <person name="Comeron J.M."/>
            <person name="Costello J.C."/>
            <person name="Coyne J.A."/>
            <person name="Daub J."/>
            <person name="David R.G."/>
            <person name="Delcher A.L."/>
            <person name="Delehaunty K."/>
            <person name="Do C.B."/>
            <person name="Ebling H."/>
            <person name="Edwards K."/>
            <person name="Eickbush T."/>
            <person name="Evans J.D."/>
            <person name="Filipski A."/>
            <person name="Findeiss S."/>
            <person name="Freyhult E."/>
            <person name="Fulton L."/>
            <person name="Fulton R."/>
            <person name="Garcia A.C."/>
            <person name="Gardiner A."/>
            <person name="Garfield D.A."/>
            <person name="Garvin B.E."/>
            <person name="Gibson G."/>
            <person name="Gilbert D."/>
            <person name="Gnerre S."/>
            <person name="Godfrey J."/>
            <person name="Good R."/>
            <person name="Gotea V."/>
            <person name="Gravely B."/>
            <person name="Greenberg A.J."/>
            <person name="Griffiths-Jones S."/>
            <person name="Gross S."/>
            <person name="Guigo R."/>
            <person name="Gustafson E.A."/>
            <person name="Haerty W."/>
            <person name="Hahn M.W."/>
            <person name="Halligan D.L."/>
            <person name="Halpern A.L."/>
            <person name="Halter G.M."/>
            <person name="Han M.V."/>
            <person name="Heger A."/>
            <person name="Hillier L."/>
            <person name="Hinrichs A.S."/>
            <person name="Holmes I."/>
            <person name="Hoskins R.A."/>
            <person name="Hubisz M.J."/>
            <person name="Hultmark D."/>
            <person name="Huntley M.A."/>
            <person name="Jaffe D.B."/>
            <person name="Jagadeeshan S."/>
            <person name="Jeck W.R."/>
            <person name="Johnson J."/>
            <person name="Jones C.D."/>
            <person name="Jordan W.C."/>
            <person name="Karpen G.H."/>
            <person name="Kataoka E."/>
            <person name="Keightley P.D."/>
            <person name="Kheradpour P."/>
            <person name="Kirkness E.F."/>
            <person name="Koerich L.B."/>
            <person name="Kristiansen K."/>
            <person name="Kudrna D."/>
            <person name="Kulathinal R.J."/>
            <person name="Kumar S."/>
            <person name="Kwok R."/>
            <person name="Lander E."/>
            <person name="Langley C.H."/>
            <person name="Lapoint R."/>
            <person name="Lazzaro B.P."/>
            <person name="Lee S.J."/>
            <person name="Levesque L."/>
            <person name="Li R."/>
            <person name="Lin C.F."/>
            <person name="Lin M.F."/>
            <person name="Lindblad-Toh K."/>
            <person name="Llopart A."/>
            <person name="Long M."/>
            <person name="Low L."/>
            <person name="Lozovsky E."/>
            <person name="Lu J."/>
            <person name="Luo M."/>
            <person name="Machado C.A."/>
            <person name="Makalowski W."/>
            <person name="Marzo M."/>
            <person name="Matsuda M."/>
            <person name="Matzkin L."/>
            <person name="McAllister B."/>
            <person name="McBride C.S."/>
            <person name="McKernan B."/>
            <person name="McKernan K."/>
            <person name="Mendez-Lago M."/>
            <person name="Minx P."/>
            <person name="Mollenhauer M.U."/>
            <person name="Montooth K."/>
            <person name="Mount S.M."/>
            <person name="Mu X."/>
            <person name="Myers E."/>
            <person name="Negre B."/>
            <person name="Newfeld S."/>
            <person name="Nielsen R."/>
            <person name="Noor M.A."/>
            <person name="O'Grady P."/>
            <person name="Pachter L."/>
            <person name="Papaceit M."/>
            <person name="Parisi M.J."/>
            <person name="Parisi M."/>
            <person name="Parts L."/>
            <person name="Pedersen J.S."/>
            <person name="Pesole G."/>
            <person name="Phillippy A.M."/>
            <person name="Ponting C.P."/>
            <person name="Pop M."/>
            <person name="Porcelli D."/>
            <person name="Powell J.R."/>
            <person name="Prohaska S."/>
            <person name="Pruitt K."/>
            <person name="Puig M."/>
            <person name="Quesneville H."/>
            <person name="Ram K.R."/>
            <person name="Rand D."/>
            <person name="Rasmussen M.D."/>
            <person name="Reed L.K."/>
            <person name="Reenan R."/>
            <person name="Reily A."/>
            <person name="Remington K.A."/>
            <person name="Rieger T.T."/>
            <person name="Ritchie M.G."/>
            <person name="Robin C."/>
            <person name="Rogers Y.H."/>
            <person name="Rohde C."/>
            <person name="Rozas J."/>
            <person name="Rubenfield M.J."/>
            <person name="Ruiz A."/>
            <person name="Russo S."/>
            <person name="Salzberg S.L."/>
            <person name="Sanchez-Gracia A."/>
            <person name="Saranga D.J."/>
            <person name="Sato H."/>
            <person name="Schaeffer S.W."/>
            <person name="Schatz M.C."/>
            <person name="Schlenke T."/>
            <person name="Schwartz R."/>
            <person name="Segarra C."/>
            <person name="Singh R.S."/>
            <person name="Sirot L."/>
            <person name="Sirota M."/>
            <person name="Sisneros N.B."/>
            <person name="Smith C.D."/>
            <person name="Smith T.F."/>
            <person name="Spieth J."/>
            <person name="Stage D.E."/>
            <person name="Stark A."/>
            <person name="Stephan W."/>
            <person name="Strausberg R.L."/>
            <person name="Strempel S."/>
            <person name="Sturgill D."/>
            <person name="Sutton G."/>
            <person name="Sutton G.G."/>
            <person name="Tao W."/>
            <person name="Teichmann S."/>
            <person name="Tobari Y.N."/>
            <person name="Tomimura Y."/>
            <person name="Tsolas J.M."/>
            <person name="Valente V.L."/>
            <person name="Venter E."/>
            <person name="Venter J.C."/>
            <person name="Vicario S."/>
            <person name="Vieira F.G."/>
            <person name="Vilella A.J."/>
            <person name="Villasante A."/>
            <person name="Walenz B."/>
            <person name="Wang J."/>
            <person name="Wasserman M."/>
            <person name="Watts T."/>
            <person name="Wilson D."/>
            <person name="Wilson R.K."/>
            <person name="Wing R.A."/>
            <person name="Wolfner M.F."/>
            <person name="Wong A."/>
            <person name="Wong G.K."/>
            <person name="Wu C.I."/>
            <person name="Wu G."/>
            <person name="Yamamoto D."/>
            <person name="Yang H.P."/>
            <person name="Yang S.P."/>
            <person name="Yorke J.A."/>
            <person name="Yoshida K."/>
            <person name="Zdobnov E."/>
            <person name="Zhang P."/>
            <person name="Zhang Y."/>
            <person name="Zimin A.V."/>
            <person name="Baldwin J."/>
            <person name="Abdouelleil A."/>
            <person name="Abdulkadir J."/>
            <person name="Abebe A."/>
            <person name="Abera B."/>
            <person name="Abreu J."/>
            <person name="Acer S.C."/>
            <person name="Aftuck L."/>
            <person name="Alexander A."/>
            <person name="An P."/>
            <person name="Anderson E."/>
            <person name="Anderson S."/>
            <person name="Arachi H."/>
            <person name="Azer M."/>
            <person name="Bachantsang P."/>
            <person name="Barry A."/>
            <person name="Bayul T."/>
            <person name="Berlin A."/>
            <person name="Bessette D."/>
            <person name="Bloom T."/>
            <person name="Blye J."/>
            <person name="Boguslavskiy L."/>
            <person name="Bonnet C."/>
            <person name="Boukhgalter B."/>
            <person name="Bourzgui I."/>
            <person name="Brown A."/>
            <person name="Cahill P."/>
            <person name="Channer S."/>
            <person name="Cheshatsang Y."/>
            <person name="Chuda L."/>
            <person name="Citroen M."/>
            <person name="Collymore A."/>
            <person name="Cooke P."/>
            <person name="Costello M."/>
            <person name="D'Aco K."/>
            <person name="Daza R."/>
            <person name="De Haan G."/>
            <person name="DeGray S."/>
            <person name="DeMaso C."/>
            <person name="Dhargay N."/>
            <person name="Dooley K."/>
            <person name="Dooley E."/>
            <person name="Doricent M."/>
            <person name="Dorje P."/>
            <person name="Dorjee K."/>
            <person name="Dupes A."/>
            <person name="Elong R."/>
            <person name="Falk J."/>
            <person name="Farina A."/>
            <person name="Faro S."/>
            <person name="Ferguson D."/>
            <person name="Fisher S."/>
            <person name="Foley C.D."/>
            <person name="Franke A."/>
            <person name="Friedrich D."/>
            <person name="Gadbois L."/>
            <person name="Gearin G."/>
            <person name="Gearin C.R."/>
            <person name="Giannoukos G."/>
            <person name="Goode T."/>
            <person name="Graham J."/>
            <person name="Grandbois E."/>
            <person name="Grewal S."/>
            <person name="Gyaltsen K."/>
            <person name="Hafez N."/>
            <person name="Hagos B."/>
            <person name="Hall J."/>
            <person name="Henson C."/>
            <person name="Hollinger A."/>
            <person name="Honan T."/>
            <person name="Huard M.D."/>
            <person name="Hughes L."/>
            <person name="Hurhula B."/>
            <person name="Husby M.E."/>
            <person name="Kamat A."/>
            <person name="Kanga B."/>
            <person name="Kashin S."/>
            <person name="Khazanovich D."/>
            <person name="Kisner P."/>
            <person name="Lance K."/>
            <person name="Lara M."/>
            <person name="Lee W."/>
            <person name="Lennon N."/>
            <person name="Letendre F."/>
            <person name="LeVine R."/>
            <person name="Lipovsky A."/>
            <person name="Liu X."/>
            <person name="Liu J."/>
            <person name="Liu S."/>
            <person name="Lokyitsang T."/>
            <person name="Lokyitsang Y."/>
            <person name="Lubonja R."/>
            <person name="Lui A."/>
            <person name="MacDonald P."/>
            <person name="Magnisalis V."/>
            <person name="Maru K."/>
            <person name="Matthews C."/>
            <person name="McCusker W."/>
            <person name="McDonough S."/>
            <person name="Mehta T."/>
            <person name="Meldrim J."/>
            <person name="Meneus L."/>
            <person name="Mihai O."/>
            <person name="Mihalev A."/>
            <person name="Mihova T."/>
            <person name="Mittelman R."/>
            <person name="Mlenga V."/>
            <person name="Montmayeur A."/>
            <person name="Mulrain L."/>
            <person name="Navidi A."/>
            <person name="Naylor J."/>
            <person name="Negash T."/>
            <person name="Nguyen T."/>
            <person name="Nguyen N."/>
            <person name="Nicol R."/>
            <person name="Norbu C."/>
            <person name="Norbu N."/>
            <person name="Novod N."/>
            <person name="O'Neill B."/>
            <person name="Osman S."/>
            <person name="Markiewicz E."/>
            <person name="Oyono O.L."/>
            <person name="Patti C."/>
            <person name="Phunkhang P."/>
            <person name="Pierre F."/>
            <person name="Priest M."/>
            <person name="Raghuraman S."/>
            <person name="Rege F."/>
            <person name="Reyes R."/>
            <person name="Rise C."/>
            <person name="Rogov P."/>
            <person name="Ross K."/>
            <person name="Ryan E."/>
            <person name="Settipalli S."/>
            <person name="Shea T."/>
            <person name="Sherpa N."/>
            <person name="Shi L."/>
            <person name="Shih D."/>
            <person name="Sparrow T."/>
            <person name="Spaulding J."/>
            <person name="Stalker J."/>
            <person name="Stange-Thomann N."/>
            <person name="Stavropoulos S."/>
            <person name="Stone C."/>
            <person name="Strader C."/>
            <person name="Tesfaye S."/>
            <person name="Thomson T."/>
            <person name="Thoulutsang Y."/>
            <person name="Thoulutsang D."/>
            <person name="Topham K."/>
            <person name="Topping I."/>
            <person name="Tsamla T."/>
            <person name="Vassiliev H."/>
            <person name="Vo A."/>
            <person name="Wangchuk T."/>
            <person name="Wangdi T."/>
            <person name="Weiand M."/>
            <person name="Wilkinson J."/>
            <person name="Wilson A."/>
            <person name="Yadav S."/>
            <person name="Young G."/>
            <person name="Yu Q."/>
            <person name="Zembek L."/>
            <person name="Zhong D."/>
            <person name="Zimmer A."/>
            <person name="Zwirko Z."/>
            <person name="Jaffe D.B."/>
            <person name="Alvarez P."/>
            <person name="Brockman W."/>
            <person name="Butler J."/>
            <person name="Chin C."/>
            <person name="Gnerre S."/>
            <person name="Grabherr M."/>
            <person name="Kleber M."/>
            <person name="Mauceli E."/>
            <person name="MacCallum I."/>
        </authorList>
    </citation>
    <scope>NUCLEOTIDE SEQUENCE [LARGE SCALE GENOMIC DNA]</scope>
    <source>
        <strain evidence="16">Tai18E2 / Tucson 14021-0261.01</strain>
    </source>
</reference>
<dbReference type="GO" id="GO:0030488">
    <property type="term" value="P:tRNA methylation"/>
    <property type="evidence" value="ECO:0007669"/>
    <property type="project" value="InterPro"/>
</dbReference>
<dbReference type="InterPro" id="IPR022776">
    <property type="entry name" value="TRM13/UPF0224_CHHC_Znf_dom"/>
</dbReference>
<keyword evidence="16" id="KW-1185">Reference proteome</keyword>
<evidence type="ECO:0000256" key="5">
    <source>
        <dbReference type="ARBA" id="ARBA00022694"/>
    </source>
</evidence>
<sequence>MEPVKAKMTTTDQAKDPLATTCSYWVPRKKRRCKMTANKDSQFCGAHAPPTATTSTSNEKSGEDAFQERIPCPLDHKHTVFKRKLAKHLTICNARDQESSMPYIVKGVNSGEDLKETDEKLDKFNQIKMHELADEEFYSLIDKVKELYDKHINSSIQELQLSHESLKEELNRKDYGQETLRQLTQASSLLGILENDHQLTDVTSYVEFGAGKGQLAYYLATALQDQQLSQSQVVLIDRMSLRHKKDNKLANKEVVQRIRADIADLKLSALPELKKTQRTVAISKHLCGAATDLTLRCLLSDENASSDYVLIALCCHHRCSWRSYVGRKFLQEAGIGPREFAILTKMVSWAVCGTGLSRERRKAMETAAFPPTETNTQRLNRQEREQIGQQCKRVLDYGRLEYLRSHGYQAELKFYVSRDVTLENVVLLARPSSSKLECQNKCS</sequence>
<evidence type="ECO:0000256" key="4">
    <source>
        <dbReference type="ARBA" id="ARBA00022691"/>
    </source>
</evidence>
<comment type="catalytic activity">
    <reaction evidence="9 12">
        <text>cytidine(4) in tRNA(Pro) + S-adenosyl-L-methionine = 2'-O-methylcytidine(4) in tRNA(Pro) + S-adenosyl-L-homocysteine + H(+)</text>
        <dbReference type="Rhea" id="RHEA:32767"/>
        <dbReference type="Rhea" id="RHEA-COMP:10397"/>
        <dbReference type="Rhea" id="RHEA-COMP:10398"/>
        <dbReference type="ChEBI" id="CHEBI:15378"/>
        <dbReference type="ChEBI" id="CHEBI:57856"/>
        <dbReference type="ChEBI" id="CHEBI:59789"/>
        <dbReference type="ChEBI" id="CHEBI:74495"/>
        <dbReference type="ChEBI" id="CHEBI:82748"/>
        <dbReference type="EC" id="2.1.1.225"/>
    </reaction>
</comment>
<comment type="function">
    <text evidence="12">tRNA methylase which 2'-O-methylates cytidine(4) in tRNA(Pro) and tRNA(Gly)(GCC), and adenosine(4) in tRNA(His).</text>
</comment>
<dbReference type="InterPro" id="IPR021721">
    <property type="entry name" value="Znf_CCCH-type_TRM13"/>
</dbReference>
<name>B4PVQ2_DROYA</name>
<keyword evidence="8 12" id="KW-0862">Zinc</keyword>
<feature type="compositionally biased region" description="Low complexity" evidence="13">
    <location>
        <begin position="48"/>
        <end position="57"/>
    </location>
</feature>
<dbReference type="EC" id="2.1.1.225" evidence="12"/>
<evidence type="ECO:0000256" key="3">
    <source>
        <dbReference type="ARBA" id="ARBA00022679"/>
    </source>
</evidence>
<evidence type="ECO:0000313" key="15">
    <source>
        <dbReference type="EMBL" id="EDW97861.2"/>
    </source>
</evidence>
<dbReference type="OrthoDB" id="258806at2759"/>
<dbReference type="Pfam" id="PF05253">
    <property type="entry name" value="zf-U11-48K"/>
    <property type="match status" value="1"/>
</dbReference>
<keyword evidence="3 12" id="KW-0808">Transferase</keyword>
<evidence type="ECO:0000256" key="12">
    <source>
        <dbReference type="RuleBase" id="RU367103"/>
    </source>
</evidence>
<evidence type="ECO:0000259" key="14">
    <source>
        <dbReference type="PROSITE" id="PS51800"/>
    </source>
</evidence>
<dbReference type="Pfam" id="PF05206">
    <property type="entry name" value="TRM13"/>
    <property type="match status" value="1"/>
</dbReference>
<dbReference type="HOGENOM" id="CLU_027610_1_0_1"/>
<proteinExistence type="inferred from homology"/>
<dbReference type="GO" id="GO:0106050">
    <property type="term" value="F:tRNA 2'-O-methyltransferase activity"/>
    <property type="evidence" value="ECO:0007669"/>
    <property type="project" value="UniProtKB-UniRule"/>
</dbReference>